<dbReference type="RefSeq" id="XP_042639378.1">
    <property type="nucleotide sequence ID" value="XM_042783444.1"/>
</dbReference>
<keyword evidence="1" id="KW-1185">Reference proteome</keyword>
<protein>
    <submittedName>
        <fullName evidence="2">U1 small nuclear ribonucleoprotein C-1-like</fullName>
    </submittedName>
</protein>
<dbReference type="Proteomes" id="UP000694850">
    <property type="component" value="Unplaced"/>
</dbReference>
<evidence type="ECO:0000313" key="2">
    <source>
        <dbReference type="RefSeq" id="XP_042639378.1"/>
    </source>
</evidence>
<organism evidence="1 2">
    <name type="scientific">Orycteropus afer afer</name>
    <dbReference type="NCBI Taxonomy" id="1230840"/>
    <lineage>
        <taxon>Eukaryota</taxon>
        <taxon>Metazoa</taxon>
        <taxon>Chordata</taxon>
        <taxon>Craniata</taxon>
        <taxon>Vertebrata</taxon>
        <taxon>Euteleostomi</taxon>
        <taxon>Mammalia</taxon>
        <taxon>Eutheria</taxon>
        <taxon>Afrotheria</taxon>
        <taxon>Tubulidentata</taxon>
        <taxon>Orycteropodidae</taxon>
        <taxon>Orycteropus</taxon>
    </lineage>
</organism>
<name>A0AC54ZCC9_ORYAF</name>
<reference evidence="2" key="1">
    <citation type="submission" date="2025-08" db="UniProtKB">
        <authorList>
            <consortium name="RefSeq"/>
        </authorList>
    </citation>
    <scope>IDENTIFICATION</scope>
</reference>
<sequence>MGPGVPVPAGTSELGEDMVAETGLYLTAASVTLQGRSAVTWPHWASEWTPEPQREQIQKEETHSVDKLPGPRRILAGVPWGLWEQDAREDPALPAAERSQKLPGLPGRVLGAGSSALGLCKEEEAASEQAYGFPGNPSCRWSPGQSPGPTALGGPQHSGRLKDAQSPGVTLVTPALMVPLPFSYWSPHPTLSPGTSVTPLPGGPQHPRLPRTRTPLLLSPSEPGHPEACSSLGRPLPVTHPAPQPSRGVTPLALMPPGLGRSPRHPGSSSRHLHRV</sequence>
<gene>
    <name evidence="2" type="primary">LOC122152038</name>
</gene>
<accession>A0AC54ZCC9</accession>
<evidence type="ECO:0000313" key="1">
    <source>
        <dbReference type="Proteomes" id="UP000694850"/>
    </source>
</evidence>
<proteinExistence type="predicted"/>